<protein>
    <submittedName>
        <fullName evidence="1">Phenylalanine--tRNA ligase beta subunit</fullName>
        <ecNumber evidence="1">6.1.1.20</ecNumber>
    </submittedName>
</protein>
<organism evidence="1 2">
    <name type="scientific">Meiothermus taiwanensis</name>
    <dbReference type="NCBI Taxonomy" id="172827"/>
    <lineage>
        <taxon>Bacteria</taxon>
        <taxon>Thermotogati</taxon>
        <taxon>Deinococcota</taxon>
        <taxon>Deinococci</taxon>
        <taxon>Thermales</taxon>
        <taxon>Thermaceae</taxon>
        <taxon>Meiothermus</taxon>
    </lineage>
</organism>
<proteinExistence type="predicted"/>
<evidence type="ECO:0000313" key="1">
    <source>
        <dbReference type="EMBL" id="RIH78667.1"/>
    </source>
</evidence>
<sequence length="90" mass="9876">MKIVYSWLKEFLPDAPKSERLEELLAGLGLETESISKLAPPPSGVVFGRVLQVEALEGKEVRRLVLDIGREVQVLSAAPNARPGRSRGRP</sequence>
<dbReference type="Proteomes" id="UP000266089">
    <property type="component" value="Unassembled WGS sequence"/>
</dbReference>
<reference evidence="1 2" key="1">
    <citation type="submission" date="2018-08" db="EMBL/GenBank/DDBJ databases">
        <title>Meiothermus cateniformans JCM 15151 genome sequencing project.</title>
        <authorList>
            <person name="Da Costa M.S."/>
            <person name="Albuquerque L."/>
            <person name="Raposo P."/>
            <person name="Froufe H.J.C."/>
            <person name="Barroso C.S."/>
            <person name="Egas C."/>
        </authorList>
    </citation>
    <scope>NUCLEOTIDE SEQUENCE [LARGE SCALE GENOMIC DNA]</scope>
    <source>
        <strain evidence="1 2">JCM 15151</strain>
    </source>
</reference>
<dbReference type="RefSeq" id="WP_245391985.1">
    <property type="nucleotide sequence ID" value="NZ_QWKX01000012.1"/>
</dbReference>
<evidence type="ECO:0000313" key="2">
    <source>
        <dbReference type="Proteomes" id="UP000266089"/>
    </source>
</evidence>
<name>A0A399E1Y3_9DEIN</name>
<keyword evidence="1" id="KW-0436">Ligase</keyword>
<accession>A0A399E1Y3</accession>
<dbReference type="EMBL" id="QWKX01000012">
    <property type="protein sequence ID" value="RIH78667.1"/>
    <property type="molecule type" value="Genomic_DNA"/>
</dbReference>
<dbReference type="GO" id="GO:0004826">
    <property type="term" value="F:phenylalanine-tRNA ligase activity"/>
    <property type="evidence" value="ECO:0007669"/>
    <property type="project" value="UniProtKB-EC"/>
</dbReference>
<dbReference type="Gene3D" id="3.30.56.10">
    <property type="match status" value="1"/>
</dbReference>
<dbReference type="AlphaFoldDB" id="A0A399E1Y3"/>
<gene>
    <name evidence="1" type="primary">pheT_1</name>
    <name evidence="1" type="ORF">Mcate_00686</name>
</gene>
<dbReference type="EC" id="6.1.1.20" evidence="1"/>
<comment type="caution">
    <text evidence="1">The sequence shown here is derived from an EMBL/GenBank/DDBJ whole genome shotgun (WGS) entry which is preliminary data.</text>
</comment>